<keyword evidence="6" id="KW-0067">ATP-binding</keyword>
<dbReference type="InterPro" id="IPR057135">
    <property type="entry name" value="At4g27190-like_LRR"/>
</dbReference>
<reference evidence="9" key="1">
    <citation type="submission" date="2023-05" db="EMBL/GenBank/DDBJ databases">
        <authorList>
            <person name="Huff M."/>
        </authorList>
    </citation>
    <scope>NUCLEOTIDE SEQUENCE</scope>
</reference>
<sequence length="1090" mass="123195">MADVIACSVVGKLAEYTVYPVLRQVKYLFFYNCNIQNLRKNVQELENKSNDVKPRVDAAERTTEIIGEEVLAWLRKVDDLKERADGVLNGVASSEMGCLFNRCPNLKSRYILSRRATKLTIEADNLKVEGTFERVSYPRPPMQVLNLTSHKVFETRLSTKKKIKEALKDKDISIIGIRGMPGVGKTTMAEEIVNEVKDEKLFEEVAFAVVSNDPDINKIQDQLAETLGLKIEEKTKEVRAGRLHQRLEVKDGKSILVVLDDVWEYIDLGTIGIPSPYDHKGLKIMFTTRIGEMCSEMEAQRKFEIEVLDKEEGWQLFKDKAGISDDEIDVELVRVAREVADECGCLPLALVVVGKALKNKDIHKLRDVLQQLQKSNVTNLEGHKSMYSRIELSYEQLESDEDRDLLMLCSLFAQDESIPIENLVTYARGLELFRNTDTLKETRDRAYSIVLNLKSCYLLQQGEEEDEVKLHDVIRDFCLRKAREDKRGYLVKHAGLIEWPEDDAHESSLDLRFHELYRSLRPGVLSGLKNLEELCLGHIVLEEVEDQRCIIEELSSLTSLHTFQISAPDPILMQILKARCLKNLDKFEILGTTTPPPPPGTDDQYFTRSLSLKDGIEASMRLLPVFNSLMKRTYHLHIKGAKVLKNVVSELDGDGFINLKTLILSSGDFKFKSITSQSNSDVVPQTCFNQVNFPNMESLDVEGLNCIVKLLGKEMPITSLHKLKYMSVSSCDKLLTIAEFDSIQLLQNLGYLSVCACDALEVLFDFGDDAEINMLGQLTSLSLNSVPKLEHIIKMAPKGIPVFQNLTYLNVRNCESLRYLFSLVALEVLSIRSCKALEEIIGREEDEKEENTSEKRNIVIDANTPSNLHHFTQVVSMDAEQNEVIDMPEFPKLDTIELRDLSSFKKFRSETNNDGIHQVTSKSLQNLEILRVEKCKALEVLFDFECPTIPEDHAESVFGRLSVLKLKSLDNLVHIIGTVPKGVRVFENLTSIVVKRCGILKYLFSPSMANSLVALNVLEVSKCGSIEEIIGKEEEGTSEIKIVEGMKNTIVFPNLNCLLLKNLSMHQSLIFPICWGKAGGLAEEDQVCNK</sequence>
<dbReference type="InterPro" id="IPR003593">
    <property type="entry name" value="AAA+_ATPase"/>
</dbReference>
<name>A0AAD2A3N0_9LAMI</name>
<evidence type="ECO:0000256" key="1">
    <source>
        <dbReference type="ARBA" id="ARBA00008894"/>
    </source>
</evidence>
<dbReference type="Pfam" id="PF23247">
    <property type="entry name" value="LRR_RPS2"/>
    <property type="match status" value="2"/>
</dbReference>
<comment type="similarity">
    <text evidence="1">Belongs to the disease resistance NB-LRR family.</text>
</comment>
<dbReference type="InterPro" id="IPR036388">
    <property type="entry name" value="WH-like_DNA-bd_sf"/>
</dbReference>
<dbReference type="GO" id="GO:0006952">
    <property type="term" value="P:defense response"/>
    <property type="evidence" value="ECO:0007669"/>
    <property type="project" value="UniProtKB-KW"/>
</dbReference>
<dbReference type="GO" id="GO:0005524">
    <property type="term" value="F:ATP binding"/>
    <property type="evidence" value="ECO:0007669"/>
    <property type="project" value="UniProtKB-KW"/>
</dbReference>
<evidence type="ECO:0000256" key="4">
    <source>
        <dbReference type="ARBA" id="ARBA00022741"/>
    </source>
</evidence>
<evidence type="ECO:0000259" key="8">
    <source>
        <dbReference type="SMART" id="SM00382"/>
    </source>
</evidence>
<proteinExistence type="inferred from homology"/>
<dbReference type="Gene3D" id="1.10.10.10">
    <property type="entry name" value="Winged helix-like DNA-binding domain superfamily/Winged helix DNA-binding domain"/>
    <property type="match status" value="1"/>
</dbReference>
<dbReference type="SUPFAM" id="SSF52540">
    <property type="entry name" value="P-loop containing nucleoside triphosphate hydrolases"/>
    <property type="match status" value="1"/>
</dbReference>
<dbReference type="Pfam" id="PF00931">
    <property type="entry name" value="NB-ARC"/>
    <property type="match status" value="1"/>
</dbReference>
<dbReference type="GO" id="GO:0043531">
    <property type="term" value="F:ADP binding"/>
    <property type="evidence" value="ECO:0007669"/>
    <property type="project" value="InterPro"/>
</dbReference>
<dbReference type="PANTHER" id="PTHR33463:SF140">
    <property type="entry name" value="P-LOOP CONTAINING NUCLEOSIDE TRIPHOSPHATE HYDROLASE, LEUCINE-RICH REPEAT DOMAIN SUPERFAMILY"/>
    <property type="match status" value="1"/>
</dbReference>
<dbReference type="InterPro" id="IPR027417">
    <property type="entry name" value="P-loop_NTPase"/>
</dbReference>
<dbReference type="InterPro" id="IPR042197">
    <property type="entry name" value="Apaf_helical"/>
</dbReference>
<evidence type="ECO:0000313" key="9">
    <source>
        <dbReference type="EMBL" id="CAI9780875.1"/>
    </source>
</evidence>
<dbReference type="Gene3D" id="1.10.8.430">
    <property type="entry name" value="Helical domain of apoptotic protease-activating factors"/>
    <property type="match status" value="1"/>
</dbReference>
<keyword evidence="7" id="KW-0175">Coiled coil</keyword>
<organism evidence="9 10">
    <name type="scientific">Fraxinus pennsylvanica</name>
    <dbReference type="NCBI Taxonomy" id="56036"/>
    <lineage>
        <taxon>Eukaryota</taxon>
        <taxon>Viridiplantae</taxon>
        <taxon>Streptophyta</taxon>
        <taxon>Embryophyta</taxon>
        <taxon>Tracheophyta</taxon>
        <taxon>Spermatophyta</taxon>
        <taxon>Magnoliopsida</taxon>
        <taxon>eudicotyledons</taxon>
        <taxon>Gunneridae</taxon>
        <taxon>Pentapetalae</taxon>
        <taxon>asterids</taxon>
        <taxon>lamiids</taxon>
        <taxon>Lamiales</taxon>
        <taxon>Oleaceae</taxon>
        <taxon>Oleeae</taxon>
        <taxon>Fraxinus</taxon>
    </lineage>
</organism>
<feature type="coiled-coil region" evidence="7">
    <location>
        <begin position="28"/>
        <end position="55"/>
    </location>
</feature>
<evidence type="ECO:0000256" key="3">
    <source>
        <dbReference type="ARBA" id="ARBA00022737"/>
    </source>
</evidence>
<keyword evidence="2" id="KW-0433">Leucine-rich repeat</keyword>
<dbReference type="InterPro" id="IPR032675">
    <property type="entry name" value="LRR_dom_sf"/>
</dbReference>
<dbReference type="SUPFAM" id="SSF52047">
    <property type="entry name" value="RNI-like"/>
    <property type="match status" value="2"/>
</dbReference>
<dbReference type="InterPro" id="IPR002182">
    <property type="entry name" value="NB-ARC"/>
</dbReference>
<accession>A0AAD2A3N0</accession>
<evidence type="ECO:0000256" key="5">
    <source>
        <dbReference type="ARBA" id="ARBA00022821"/>
    </source>
</evidence>
<dbReference type="InterPro" id="IPR050905">
    <property type="entry name" value="Plant_NBS-LRR"/>
</dbReference>
<dbReference type="PRINTS" id="PR00364">
    <property type="entry name" value="DISEASERSIST"/>
</dbReference>
<gene>
    <name evidence="9" type="ORF">FPE_LOCUS28305</name>
</gene>
<dbReference type="Gene3D" id="3.80.10.10">
    <property type="entry name" value="Ribonuclease Inhibitor"/>
    <property type="match status" value="2"/>
</dbReference>
<evidence type="ECO:0000313" key="10">
    <source>
        <dbReference type="Proteomes" id="UP000834106"/>
    </source>
</evidence>
<keyword evidence="4" id="KW-0547">Nucleotide-binding</keyword>
<dbReference type="PANTHER" id="PTHR33463">
    <property type="entry name" value="NB-ARC DOMAIN-CONTAINING PROTEIN-RELATED"/>
    <property type="match status" value="1"/>
</dbReference>
<evidence type="ECO:0000256" key="2">
    <source>
        <dbReference type="ARBA" id="ARBA00022614"/>
    </source>
</evidence>
<dbReference type="EMBL" id="OU503052">
    <property type="protein sequence ID" value="CAI9780875.1"/>
    <property type="molecule type" value="Genomic_DNA"/>
</dbReference>
<keyword evidence="10" id="KW-1185">Reference proteome</keyword>
<dbReference type="FunFam" id="3.40.50.300:FF:001091">
    <property type="entry name" value="Probable disease resistance protein At1g61300"/>
    <property type="match status" value="1"/>
</dbReference>
<dbReference type="Gene3D" id="3.40.50.300">
    <property type="entry name" value="P-loop containing nucleotide triphosphate hydrolases"/>
    <property type="match status" value="1"/>
</dbReference>
<protein>
    <recommendedName>
        <fullName evidence="8">AAA+ ATPase domain-containing protein</fullName>
    </recommendedName>
</protein>
<evidence type="ECO:0000256" key="6">
    <source>
        <dbReference type="ARBA" id="ARBA00022840"/>
    </source>
</evidence>
<dbReference type="Proteomes" id="UP000834106">
    <property type="component" value="Chromosome 17"/>
</dbReference>
<dbReference type="SMART" id="SM00382">
    <property type="entry name" value="AAA"/>
    <property type="match status" value="1"/>
</dbReference>
<keyword evidence="3" id="KW-0677">Repeat</keyword>
<feature type="domain" description="AAA+ ATPase" evidence="8">
    <location>
        <begin position="171"/>
        <end position="309"/>
    </location>
</feature>
<evidence type="ECO:0000256" key="7">
    <source>
        <dbReference type="SAM" id="Coils"/>
    </source>
</evidence>
<keyword evidence="5" id="KW-0611">Plant defense</keyword>
<dbReference type="AlphaFoldDB" id="A0AAD2A3N0"/>